<comment type="caution">
    <text evidence="8">The sequence shown here is derived from an EMBL/GenBank/DDBJ whole genome shotgun (WGS) entry which is preliminary data.</text>
</comment>
<name>A0A9D9HFA7_9BACT</name>
<dbReference type="PROSITE" id="PS51892">
    <property type="entry name" value="SUBTILASE"/>
    <property type="match status" value="1"/>
</dbReference>
<evidence type="ECO:0000256" key="4">
    <source>
        <dbReference type="ARBA" id="ARBA00022825"/>
    </source>
</evidence>
<gene>
    <name evidence="8" type="ORF">IAC06_04120</name>
</gene>
<organism evidence="8 9">
    <name type="scientific">Candidatus Cryptobacteroides intestinavium</name>
    <dbReference type="NCBI Taxonomy" id="2840766"/>
    <lineage>
        <taxon>Bacteria</taxon>
        <taxon>Pseudomonadati</taxon>
        <taxon>Bacteroidota</taxon>
        <taxon>Bacteroidia</taxon>
        <taxon>Bacteroidales</taxon>
        <taxon>Candidatus Cryptobacteroides</taxon>
    </lineage>
</organism>
<dbReference type="EMBL" id="JADIMI010000038">
    <property type="protein sequence ID" value="MBO8452055.1"/>
    <property type="molecule type" value="Genomic_DNA"/>
</dbReference>
<evidence type="ECO:0000256" key="3">
    <source>
        <dbReference type="ARBA" id="ARBA00022801"/>
    </source>
</evidence>
<dbReference type="PANTHER" id="PTHR43399">
    <property type="entry name" value="SUBTILISIN-RELATED"/>
    <property type="match status" value="1"/>
</dbReference>
<dbReference type="Pfam" id="PF00082">
    <property type="entry name" value="Peptidase_S8"/>
    <property type="match status" value="1"/>
</dbReference>
<protein>
    <submittedName>
        <fullName evidence="8">S8 family serine peptidase</fullName>
    </submittedName>
</protein>
<accession>A0A9D9HFA7</accession>
<dbReference type="InterPro" id="IPR015500">
    <property type="entry name" value="Peptidase_S8_subtilisin-rel"/>
</dbReference>
<dbReference type="InterPro" id="IPR026444">
    <property type="entry name" value="Secre_tail"/>
</dbReference>
<dbReference type="Gene3D" id="3.40.50.200">
    <property type="entry name" value="Peptidase S8/S53 domain"/>
    <property type="match status" value="1"/>
</dbReference>
<dbReference type="NCBIfam" id="TIGR04183">
    <property type="entry name" value="Por_Secre_tail"/>
    <property type="match status" value="1"/>
</dbReference>
<dbReference type="InterPro" id="IPR023828">
    <property type="entry name" value="Peptidase_S8_Ser-AS"/>
</dbReference>
<keyword evidence="4 5" id="KW-0720">Serine protease</keyword>
<dbReference type="AlphaFoldDB" id="A0A9D9HFA7"/>
<evidence type="ECO:0000313" key="9">
    <source>
        <dbReference type="Proteomes" id="UP000823661"/>
    </source>
</evidence>
<keyword evidence="2 5" id="KW-0645">Protease</keyword>
<dbReference type="Proteomes" id="UP000823661">
    <property type="component" value="Unassembled WGS sequence"/>
</dbReference>
<feature type="active site" description="Charge relay system" evidence="5">
    <location>
        <position position="198"/>
    </location>
</feature>
<sequence length="891" mass="95456">MMKTYRIILPVALASVLWACSVDEQMQPQTDAPAGPSVSDEGTVPGIMTVKVSDDLADRLLEYADEQGELNADGVALLNISGINVTGARTSFHIGGKFEKRQRAAGLHRWFRISYDESVPVSKAAGNAAAAPGIEFAEPVMKIKKMSVEMNDVGYERQWHYHNTGQYGFTPGIDIKLQEAWDTYGVFGSSDVIVAVADQGVEYSHEDLNGNMWVNEAELNGEPGVDNDGNGYVDDVYGYNFVRNNSTIHPEAHGTHVAGTIAAVNNNSIGVCGVAGGKYPEKGVKLMALQLLEEGEQYGGDTYLAFQYAADNGACIINNSWGYQSSDATLTEVDKTAIDYFVENAGMDENGNQVGPMKGGLVVFAAGNFASETGYPAQYDKTLAVAAVGPTGKYTYYTNYGDWVDICAPGGDEFINGDYGQVLSLALSDQYGYNRGTSMACPHVTGVAALVLSTKTPEDGFTADNLFKLLVNTADPSIYEYNMNRSGMLGSGMLDAVAALGAAMETPAAFPVTGFDAESEGNTITLTVEVPENASYFYVYYDNREFTADNLEAADKLEFRIEDLDQASDGRRTMTIDGLNFNTPYWCTVVSANIIGEESAAPDPVIITTKANRAPVITPDQTGDIVLKASGTVVRTFTITEPDGQPLTREFDGVRDDIVELVSLSERSVQLTINAVYSDPGEYECSITARDNTGEETGVTTLKIPYTILPNNEPEFVQGKEIALESVGSTYVFNPYDCFYDKDNDSFTFTYTMTDDGIVSYTEQENGLVEFTALKQGSVRIAITATDPKGAAAAGGITVSVIGSGPAADGEVGMDIYPNPARDFVKVRTAASGVYDVIVNTASGSTVYSASAAISLDQPHEVDLSGIAPGTYSLVLRKDGKDVASGTFVRI</sequence>
<dbReference type="InterPro" id="IPR000209">
    <property type="entry name" value="Peptidase_S8/S53_dom"/>
</dbReference>
<feature type="active site" description="Charge relay system" evidence="5">
    <location>
        <position position="253"/>
    </location>
</feature>
<reference evidence="8" key="1">
    <citation type="submission" date="2020-10" db="EMBL/GenBank/DDBJ databases">
        <authorList>
            <person name="Gilroy R."/>
        </authorList>
    </citation>
    <scope>NUCLEOTIDE SEQUENCE</scope>
    <source>
        <strain evidence="8">B1-20833</strain>
    </source>
</reference>
<evidence type="ECO:0000259" key="7">
    <source>
        <dbReference type="PROSITE" id="PS50853"/>
    </source>
</evidence>
<feature type="chain" id="PRO_5038826434" evidence="6">
    <location>
        <begin position="20"/>
        <end position="891"/>
    </location>
</feature>
<dbReference type="InterPro" id="IPR051048">
    <property type="entry name" value="Peptidase_S8/S53_subtilisin"/>
</dbReference>
<feature type="domain" description="Fibronectin type-III" evidence="7">
    <location>
        <begin position="508"/>
        <end position="612"/>
    </location>
</feature>
<dbReference type="SUPFAM" id="SSF52743">
    <property type="entry name" value="Subtilisin-like"/>
    <property type="match status" value="1"/>
</dbReference>
<evidence type="ECO:0000256" key="5">
    <source>
        <dbReference type="PROSITE-ProRule" id="PRU01240"/>
    </source>
</evidence>
<evidence type="ECO:0000313" key="8">
    <source>
        <dbReference type="EMBL" id="MBO8452055.1"/>
    </source>
</evidence>
<feature type="active site" description="Charge relay system" evidence="5">
    <location>
        <position position="438"/>
    </location>
</feature>
<dbReference type="InterPro" id="IPR022398">
    <property type="entry name" value="Peptidase_S8_His-AS"/>
</dbReference>
<evidence type="ECO:0000256" key="6">
    <source>
        <dbReference type="SAM" id="SignalP"/>
    </source>
</evidence>
<keyword evidence="3 5" id="KW-0378">Hydrolase</keyword>
<reference evidence="8" key="2">
    <citation type="journal article" date="2021" name="PeerJ">
        <title>Extensive microbial diversity within the chicken gut microbiome revealed by metagenomics and culture.</title>
        <authorList>
            <person name="Gilroy R."/>
            <person name="Ravi A."/>
            <person name="Getino M."/>
            <person name="Pursley I."/>
            <person name="Horton D.L."/>
            <person name="Alikhan N.F."/>
            <person name="Baker D."/>
            <person name="Gharbi K."/>
            <person name="Hall N."/>
            <person name="Watson M."/>
            <person name="Adriaenssens E.M."/>
            <person name="Foster-Nyarko E."/>
            <person name="Jarju S."/>
            <person name="Secka A."/>
            <person name="Antonio M."/>
            <person name="Oren A."/>
            <person name="Chaudhuri R.R."/>
            <person name="La Ragione R."/>
            <person name="Hildebrand F."/>
            <person name="Pallen M.J."/>
        </authorList>
    </citation>
    <scope>NUCLEOTIDE SEQUENCE</scope>
    <source>
        <strain evidence="8">B1-20833</strain>
    </source>
</reference>
<dbReference type="GO" id="GO:0004252">
    <property type="term" value="F:serine-type endopeptidase activity"/>
    <property type="evidence" value="ECO:0007669"/>
    <property type="project" value="UniProtKB-UniRule"/>
</dbReference>
<dbReference type="PROSITE" id="PS00138">
    <property type="entry name" value="SUBTILASE_SER"/>
    <property type="match status" value="1"/>
</dbReference>
<evidence type="ECO:0000256" key="2">
    <source>
        <dbReference type="ARBA" id="ARBA00022670"/>
    </source>
</evidence>
<evidence type="ECO:0000256" key="1">
    <source>
        <dbReference type="ARBA" id="ARBA00011073"/>
    </source>
</evidence>
<dbReference type="InterPro" id="IPR003961">
    <property type="entry name" value="FN3_dom"/>
</dbReference>
<comment type="similarity">
    <text evidence="1 5">Belongs to the peptidase S8 family.</text>
</comment>
<dbReference type="PROSITE" id="PS00137">
    <property type="entry name" value="SUBTILASE_HIS"/>
    <property type="match status" value="1"/>
</dbReference>
<dbReference type="PROSITE" id="PS50853">
    <property type="entry name" value="FN3"/>
    <property type="match status" value="1"/>
</dbReference>
<proteinExistence type="inferred from homology"/>
<keyword evidence="6" id="KW-0732">Signal</keyword>
<dbReference type="PRINTS" id="PR00723">
    <property type="entry name" value="SUBTILISIN"/>
</dbReference>
<feature type="signal peptide" evidence="6">
    <location>
        <begin position="1"/>
        <end position="19"/>
    </location>
</feature>
<dbReference type="PANTHER" id="PTHR43399:SF4">
    <property type="entry name" value="CELL WALL-ASSOCIATED PROTEASE"/>
    <property type="match status" value="1"/>
</dbReference>
<dbReference type="InterPro" id="IPR036852">
    <property type="entry name" value="Peptidase_S8/S53_dom_sf"/>
</dbReference>
<dbReference type="GO" id="GO:0006508">
    <property type="term" value="P:proteolysis"/>
    <property type="evidence" value="ECO:0007669"/>
    <property type="project" value="UniProtKB-KW"/>
</dbReference>